<keyword evidence="2 9" id="KW-0813">Transport</keyword>
<evidence type="ECO:0000256" key="11">
    <source>
        <dbReference type="RuleBase" id="RU003357"/>
    </source>
</evidence>
<dbReference type="SUPFAM" id="SSF56935">
    <property type="entry name" value="Porins"/>
    <property type="match status" value="1"/>
</dbReference>
<keyword evidence="7 9" id="KW-0472">Membrane</keyword>
<dbReference type="Gene3D" id="2.40.170.20">
    <property type="entry name" value="TonB-dependent receptor, beta-barrel domain"/>
    <property type="match status" value="1"/>
</dbReference>
<keyword evidence="15" id="KW-0675">Receptor</keyword>
<dbReference type="RefSeq" id="WP_381420813.1">
    <property type="nucleotide sequence ID" value="NZ_JBHSDH010000010.1"/>
</dbReference>
<dbReference type="PROSITE" id="PS01156">
    <property type="entry name" value="TONB_DEPENDENT_REC_2"/>
    <property type="match status" value="1"/>
</dbReference>
<dbReference type="InterPro" id="IPR039426">
    <property type="entry name" value="TonB-dep_rcpt-like"/>
</dbReference>
<comment type="caution">
    <text evidence="15">The sequence shown here is derived from an EMBL/GenBank/DDBJ whole genome shotgun (WGS) entry which is preliminary data.</text>
</comment>
<comment type="subcellular location">
    <subcellularLocation>
        <location evidence="1 9">Cell outer membrane</location>
        <topology evidence="1 9">Multi-pass membrane protein</topology>
    </subcellularLocation>
</comment>
<evidence type="ECO:0000259" key="13">
    <source>
        <dbReference type="Pfam" id="PF00593"/>
    </source>
</evidence>
<gene>
    <name evidence="15" type="ORF">ACFOWX_02140</name>
</gene>
<evidence type="ECO:0000313" key="16">
    <source>
        <dbReference type="Proteomes" id="UP001595887"/>
    </source>
</evidence>
<feature type="chain" id="PRO_5045377325" evidence="12">
    <location>
        <begin position="30"/>
        <end position="995"/>
    </location>
</feature>
<dbReference type="PANTHER" id="PTHR47234">
    <property type="match status" value="1"/>
</dbReference>
<evidence type="ECO:0000256" key="9">
    <source>
        <dbReference type="PROSITE-ProRule" id="PRU01360"/>
    </source>
</evidence>
<evidence type="ECO:0000256" key="1">
    <source>
        <dbReference type="ARBA" id="ARBA00004571"/>
    </source>
</evidence>
<keyword evidence="4 9" id="KW-0812">Transmembrane</keyword>
<organism evidence="15 16">
    <name type="scientific">Sphingorhabdus arenilitoris</name>
    <dbReference type="NCBI Taxonomy" id="1490041"/>
    <lineage>
        <taxon>Bacteria</taxon>
        <taxon>Pseudomonadati</taxon>
        <taxon>Pseudomonadota</taxon>
        <taxon>Alphaproteobacteria</taxon>
        <taxon>Sphingomonadales</taxon>
        <taxon>Sphingomonadaceae</taxon>
        <taxon>Sphingorhabdus</taxon>
    </lineage>
</organism>
<proteinExistence type="inferred from homology"/>
<evidence type="ECO:0000256" key="10">
    <source>
        <dbReference type="PROSITE-ProRule" id="PRU10144"/>
    </source>
</evidence>
<keyword evidence="8 9" id="KW-0998">Cell outer membrane</keyword>
<accession>A0ABV8RCZ3</accession>
<dbReference type="InterPro" id="IPR012910">
    <property type="entry name" value="Plug_dom"/>
</dbReference>
<dbReference type="InterPro" id="IPR010917">
    <property type="entry name" value="TonB_rcpt_CS"/>
</dbReference>
<evidence type="ECO:0000256" key="7">
    <source>
        <dbReference type="ARBA" id="ARBA00023136"/>
    </source>
</evidence>
<dbReference type="InterPro" id="IPR037066">
    <property type="entry name" value="Plug_dom_sf"/>
</dbReference>
<evidence type="ECO:0000256" key="8">
    <source>
        <dbReference type="ARBA" id="ARBA00023237"/>
    </source>
</evidence>
<reference evidence="16" key="1">
    <citation type="journal article" date="2019" name="Int. J. Syst. Evol. Microbiol.">
        <title>The Global Catalogue of Microorganisms (GCM) 10K type strain sequencing project: providing services to taxonomists for standard genome sequencing and annotation.</title>
        <authorList>
            <consortium name="The Broad Institute Genomics Platform"/>
            <consortium name="The Broad Institute Genome Sequencing Center for Infectious Disease"/>
            <person name="Wu L."/>
            <person name="Ma J."/>
        </authorList>
    </citation>
    <scope>NUCLEOTIDE SEQUENCE [LARGE SCALE GENOMIC DNA]</scope>
    <source>
        <strain evidence="16">CECT 8531</strain>
    </source>
</reference>
<dbReference type="InterPro" id="IPR000531">
    <property type="entry name" value="Beta-barrel_TonB"/>
</dbReference>
<dbReference type="Pfam" id="PF00593">
    <property type="entry name" value="TonB_dep_Rec_b-barrel"/>
    <property type="match status" value="1"/>
</dbReference>
<dbReference type="InterPro" id="IPR036942">
    <property type="entry name" value="Beta-barrel_TonB_sf"/>
</dbReference>
<comment type="similarity">
    <text evidence="9 11">Belongs to the TonB-dependent receptor family.</text>
</comment>
<dbReference type="EMBL" id="JBHSDH010000010">
    <property type="protein sequence ID" value="MFC4291208.1"/>
    <property type="molecule type" value="Genomic_DNA"/>
</dbReference>
<keyword evidence="5 12" id="KW-0732">Signal</keyword>
<dbReference type="PANTHER" id="PTHR47234:SF2">
    <property type="entry name" value="TONB-DEPENDENT RECEPTOR"/>
    <property type="match status" value="1"/>
</dbReference>
<feature type="signal peptide" evidence="12">
    <location>
        <begin position="1"/>
        <end position="29"/>
    </location>
</feature>
<evidence type="ECO:0000259" key="14">
    <source>
        <dbReference type="Pfam" id="PF07715"/>
    </source>
</evidence>
<feature type="domain" description="TonB-dependent receptor plug" evidence="14">
    <location>
        <begin position="58"/>
        <end position="167"/>
    </location>
</feature>
<evidence type="ECO:0000313" key="15">
    <source>
        <dbReference type="EMBL" id="MFC4291208.1"/>
    </source>
</evidence>
<dbReference type="Gene3D" id="2.170.130.10">
    <property type="entry name" value="TonB-dependent receptor, plug domain"/>
    <property type="match status" value="1"/>
</dbReference>
<keyword evidence="6 11" id="KW-0798">TonB box</keyword>
<evidence type="ECO:0000256" key="4">
    <source>
        <dbReference type="ARBA" id="ARBA00022692"/>
    </source>
</evidence>
<keyword evidence="3 9" id="KW-1134">Transmembrane beta strand</keyword>
<name>A0ABV8RCZ3_9SPHN</name>
<evidence type="ECO:0000256" key="2">
    <source>
        <dbReference type="ARBA" id="ARBA00022448"/>
    </source>
</evidence>
<feature type="short sequence motif" description="TonB C-terminal box" evidence="10">
    <location>
        <begin position="978"/>
        <end position="995"/>
    </location>
</feature>
<sequence length="995" mass="105818">MKNTRISKFKYAAAPMAIGLALIATPSFAQDSAADETTAVEEDAIVVTGSRIQNPNLELSSPVGVVTSEELSLRQTNTAETFLRELPGAVPSIGSAVNNGNGGASFVDLRGLGANRNLVLLDGRRVVPADSNGIVDLNIIPLAVIERTDILTGGATTTYGADAITGVVNFVTKRNFAGLEAEISNGLTERGDGNQLRADITIGANFDDGRGNAILSIGYQEQDTVFQGDREFSEFNIGSFTGAPGGSSNSVPANIRGPISGQITEDGLSVGPFDRPFNFNPFNIFQTPFERFNVFSAARYEVSDAVEVYTQAMFSKQTVSTKIAPGGSFFNTYTFNYNSPFINDTIGNQICAGAGVLTPAQCTAALNTPFGPTLPDGSANPDYQTFQASVRRRTVETGTRDSAYTTQLFNVMAGLRGDISDNISWDFSAGYGESERIERQSGYGRLSRIQQAILNLPDGSCVDSSNGCVPLNLFGLAGSITPDQIGFSFGQTQQVINTTTLATANGTVSGDLGFGFGDEPIAFAVGGEYRKYTATRLSDEASQTPGAVVGGGGAAPDISGGYNVYDAFGELSIPLFSIATIDLGARYSDYSISGGEFTWKAGGTLTPLDWFTIRGNYQRSTRAPNVGELFTPVSTSLDNFGFDPCQGSAPVNNAQLEAVCLAQGAPADSIGEIEPPVAGQINVTTGGNQNLGVEKATTWTIGALVEPEFLPGFSMTVDYFNIVIKDAISTPTPGDAIGVCFNNLSAASATDPECTRIRRNPLDGSLSGSPDDTPGLDLPLTNRGFYSTDGIDLSLRYKTDLTDNLGLSLSFDGTWTNKNVFRSIPGGVDRNCVGFYSVNCASIQPEFGFTQRTSLDFGDDFRLSLLWRYIDAVQYEPLQFAEDVAAAERANRDVNGALLAVDDQECPDFNGADDGGCLIEPDFRSIGAKHYFDLTGQWNITDAVTFTLTVRNLFDSLPKVVGSDIGTTAFNSGNVYPSTYDALGRRYAASVKFRF</sequence>
<dbReference type="PROSITE" id="PS52016">
    <property type="entry name" value="TONB_DEPENDENT_REC_3"/>
    <property type="match status" value="1"/>
</dbReference>
<dbReference type="Pfam" id="PF07715">
    <property type="entry name" value="Plug"/>
    <property type="match status" value="1"/>
</dbReference>
<evidence type="ECO:0000256" key="5">
    <source>
        <dbReference type="ARBA" id="ARBA00022729"/>
    </source>
</evidence>
<evidence type="ECO:0000256" key="12">
    <source>
        <dbReference type="SAM" id="SignalP"/>
    </source>
</evidence>
<feature type="domain" description="TonB-dependent receptor-like beta-barrel" evidence="13">
    <location>
        <begin position="374"/>
        <end position="953"/>
    </location>
</feature>
<keyword evidence="16" id="KW-1185">Reference proteome</keyword>
<dbReference type="Proteomes" id="UP001595887">
    <property type="component" value="Unassembled WGS sequence"/>
</dbReference>
<evidence type="ECO:0000256" key="6">
    <source>
        <dbReference type="ARBA" id="ARBA00023077"/>
    </source>
</evidence>
<evidence type="ECO:0000256" key="3">
    <source>
        <dbReference type="ARBA" id="ARBA00022452"/>
    </source>
</evidence>
<protein>
    <submittedName>
        <fullName evidence="15">TonB-dependent receptor plug domain-containing protein</fullName>
    </submittedName>
</protein>